<feature type="domain" description="ABC transporter" evidence="6">
    <location>
        <begin position="2"/>
        <end position="238"/>
    </location>
</feature>
<keyword evidence="8" id="KW-1185">Reference proteome</keyword>
<dbReference type="PROSITE" id="PS50893">
    <property type="entry name" value="ABC_TRANSPORTER_2"/>
    <property type="match status" value="1"/>
</dbReference>
<keyword evidence="4" id="KW-1278">Translocase</keyword>
<dbReference type="GO" id="GO:0005524">
    <property type="term" value="F:ATP binding"/>
    <property type="evidence" value="ECO:0007669"/>
    <property type="project" value="UniProtKB-KW"/>
</dbReference>
<keyword evidence="2" id="KW-0547">Nucleotide-binding</keyword>
<evidence type="ECO:0000259" key="6">
    <source>
        <dbReference type="PROSITE" id="PS50893"/>
    </source>
</evidence>
<accession>A0A2W7NJG3</accession>
<dbReference type="InterPro" id="IPR003439">
    <property type="entry name" value="ABC_transporter-like_ATP-bd"/>
</dbReference>
<dbReference type="FunFam" id="3.40.50.300:FF:000134">
    <property type="entry name" value="Iron-enterobactin ABC transporter ATP-binding protein"/>
    <property type="match status" value="1"/>
</dbReference>
<dbReference type="PANTHER" id="PTHR42794">
    <property type="entry name" value="HEMIN IMPORT ATP-BINDING PROTEIN HMUV"/>
    <property type="match status" value="1"/>
</dbReference>
<evidence type="ECO:0000256" key="5">
    <source>
        <dbReference type="ARBA" id="ARBA00037066"/>
    </source>
</evidence>
<evidence type="ECO:0000313" key="7">
    <source>
        <dbReference type="EMBL" id="PZX20398.1"/>
    </source>
</evidence>
<dbReference type="Pfam" id="PF00005">
    <property type="entry name" value="ABC_tran"/>
    <property type="match status" value="1"/>
</dbReference>
<dbReference type="SUPFAM" id="SSF52540">
    <property type="entry name" value="P-loop containing nucleoside triphosphate hydrolases"/>
    <property type="match status" value="1"/>
</dbReference>
<gene>
    <name evidence="7" type="ORF">LX69_00396</name>
</gene>
<evidence type="ECO:0000256" key="4">
    <source>
        <dbReference type="ARBA" id="ARBA00022967"/>
    </source>
</evidence>
<comment type="function">
    <text evidence="5">Part of the ABC transporter complex HmuTUV involved in hemin import. Responsible for energy coupling to the transport system.</text>
</comment>
<dbReference type="Proteomes" id="UP000249239">
    <property type="component" value="Unassembled WGS sequence"/>
</dbReference>
<reference evidence="7 8" key="1">
    <citation type="submission" date="2018-06" db="EMBL/GenBank/DDBJ databases">
        <title>Genomic Encyclopedia of Archaeal and Bacterial Type Strains, Phase II (KMG-II): from individual species to whole genera.</title>
        <authorList>
            <person name="Goeker M."/>
        </authorList>
    </citation>
    <scope>NUCLEOTIDE SEQUENCE [LARGE SCALE GENOMIC DNA]</scope>
    <source>
        <strain evidence="7 8">DSM 6779</strain>
    </source>
</reference>
<dbReference type="PANTHER" id="PTHR42794:SF1">
    <property type="entry name" value="HEMIN IMPORT ATP-BINDING PROTEIN HMUV"/>
    <property type="match status" value="1"/>
</dbReference>
<dbReference type="InterPro" id="IPR027417">
    <property type="entry name" value="P-loop_NTPase"/>
</dbReference>
<dbReference type="SMART" id="SM00382">
    <property type="entry name" value="AAA"/>
    <property type="match status" value="1"/>
</dbReference>
<keyword evidence="3 7" id="KW-0067">ATP-binding</keyword>
<sequence length="275" mass="30642">MITVKQLHYCINDRPILNNINHVFERGQFYALAGPNGSGKSTLLKCLCGIERHHTGEVWLNGQPLAEYAHRDRARMQTYVPQQSHAGFDFSARQFVMMGRYPYQGTFAAVTAADRELCHRTMSLTDTLHLAEQSVLTLSGGEYQRVVIARALMQQTPLIYLDEPFSQLDLFHQSAMLHLFRELCVTQGTTVVCVLHDFNQILAYADRVVLLSNGAIVAHGEPYQTLTPKVIEQVYRVKTRWASTGADALPGLLPAMPVTDTIGALEKQAEAVGAK</sequence>
<dbReference type="GO" id="GO:0016887">
    <property type="term" value="F:ATP hydrolysis activity"/>
    <property type="evidence" value="ECO:0007669"/>
    <property type="project" value="InterPro"/>
</dbReference>
<dbReference type="RefSeq" id="WP_111444125.1">
    <property type="nucleotide sequence ID" value="NZ_QKZK01000002.1"/>
</dbReference>
<protein>
    <submittedName>
        <fullName evidence="7">Iron complex transport system ATP-binding protein</fullName>
    </submittedName>
</protein>
<dbReference type="AlphaFoldDB" id="A0A2W7NJG3"/>
<evidence type="ECO:0000256" key="3">
    <source>
        <dbReference type="ARBA" id="ARBA00022840"/>
    </source>
</evidence>
<dbReference type="InterPro" id="IPR003593">
    <property type="entry name" value="AAA+_ATPase"/>
</dbReference>
<comment type="caution">
    <text evidence="7">The sequence shown here is derived from an EMBL/GenBank/DDBJ whole genome shotgun (WGS) entry which is preliminary data.</text>
</comment>
<evidence type="ECO:0000256" key="2">
    <source>
        <dbReference type="ARBA" id="ARBA00022741"/>
    </source>
</evidence>
<keyword evidence="1" id="KW-0813">Transport</keyword>
<name>A0A2W7NJG3_9BACT</name>
<organism evidence="7 8">
    <name type="scientific">Breznakibacter xylanolyticus</name>
    <dbReference type="NCBI Taxonomy" id="990"/>
    <lineage>
        <taxon>Bacteria</taxon>
        <taxon>Pseudomonadati</taxon>
        <taxon>Bacteroidota</taxon>
        <taxon>Bacteroidia</taxon>
        <taxon>Marinilabiliales</taxon>
        <taxon>Marinilabiliaceae</taxon>
        <taxon>Breznakibacter</taxon>
    </lineage>
</organism>
<evidence type="ECO:0000256" key="1">
    <source>
        <dbReference type="ARBA" id="ARBA00022448"/>
    </source>
</evidence>
<dbReference type="CDD" id="cd03214">
    <property type="entry name" value="ABC_Iron-Siderophores_B12_Hemin"/>
    <property type="match status" value="1"/>
</dbReference>
<evidence type="ECO:0000313" key="8">
    <source>
        <dbReference type="Proteomes" id="UP000249239"/>
    </source>
</evidence>
<proteinExistence type="predicted"/>
<dbReference type="EMBL" id="QKZK01000002">
    <property type="protein sequence ID" value="PZX20398.1"/>
    <property type="molecule type" value="Genomic_DNA"/>
</dbReference>
<dbReference type="OrthoDB" id="9806726at2"/>
<dbReference type="Gene3D" id="3.40.50.300">
    <property type="entry name" value="P-loop containing nucleotide triphosphate hydrolases"/>
    <property type="match status" value="1"/>
</dbReference>